<reference evidence="1" key="1">
    <citation type="submission" date="2020-04" db="EMBL/GenBank/DDBJ databases">
        <authorList>
            <person name="Chiriac C."/>
            <person name="Salcher M."/>
            <person name="Ghai R."/>
            <person name="Kavagutti S V."/>
        </authorList>
    </citation>
    <scope>NUCLEOTIDE SEQUENCE</scope>
</reference>
<organism evidence="1">
    <name type="scientific">uncultured Caudovirales phage</name>
    <dbReference type="NCBI Taxonomy" id="2100421"/>
    <lineage>
        <taxon>Viruses</taxon>
        <taxon>Duplodnaviria</taxon>
        <taxon>Heunggongvirae</taxon>
        <taxon>Uroviricota</taxon>
        <taxon>Caudoviricetes</taxon>
        <taxon>Peduoviridae</taxon>
        <taxon>Maltschvirus</taxon>
        <taxon>Maltschvirus maltsch</taxon>
    </lineage>
</organism>
<name>A0A6J5KZN0_9CAUD</name>
<sequence>MKYILILLLLASCDASYHDEQIARLKDEANKYCSCRGRLDSLVINSGNVDIYCKDGSMLKTKDIVENVYIIGCLK</sequence>
<protein>
    <submittedName>
        <fullName evidence="1">Uncharacterized protein</fullName>
    </submittedName>
</protein>
<evidence type="ECO:0000313" key="1">
    <source>
        <dbReference type="EMBL" id="CAB4125570.1"/>
    </source>
</evidence>
<proteinExistence type="predicted"/>
<dbReference type="EMBL" id="LR796189">
    <property type="protein sequence ID" value="CAB4125570.1"/>
    <property type="molecule type" value="Genomic_DNA"/>
</dbReference>
<accession>A0A6J5KZN0</accession>
<gene>
    <name evidence="1" type="ORF">UFOVP53_171</name>
</gene>